<dbReference type="Proteomes" id="UP001595921">
    <property type="component" value="Unassembled WGS sequence"/>
</dbReference>
<comment type="caution">
    <text evidence="2">The sequence shown here is derived from an EMBL/GenBank/DDBJ whole genome shotgun (WGS) entry which is preliminary data.</text>
</comment>
<dbReference type="EMBL" id="JBHSDS010000003">
    <property type="protein sequence ID" value="MFC4357355.1"/>
    <property type="molecule type" value="Genomic_DNA"/>
</dbReference>
<reference evidence="2 3" key="1">
    <citation type="journal article" date="2019" name="Int. J. Syst. Evol. Microbiol.">
        <title>The Global Catalogue of Microorganisms (GCM) 10K type strain sequencing project: providing services to taxonomists for standard genome sequencing and annotation.</title>
        <authorList>
            <consortium name="The Broad Institute Genomics Platform"/>
            <consortium name="The Broad Institute Genome Sequencing Center for Infectious Disease"/>
            <person name="Wu L."/>
            <person name="Ma J."/>
        </authorList>
    </citation>
    <scope>NUCLEOTIDE SEQUENCE [LARGE SCALE GENOMIC DNA]</scope>
    <source>
        <strain evidence="2 3">CGMCC 1.12553</strain>
    </source>
</reference>
<sequence length="513" mass="53770">MSERPSVSRRTVLKTLGTVGVFGAVASVPSVADTATSSNADTTVTWERRYRKTLDDELFIDGVQDVVDLDDGYLLGGGARPYRGPGMGYVWLARTDEAGNRRWERTHPTGRESELDYVTMGRTADGGFAVGANGAGDDGKLHGYGLKVDASGESVWTADFGPSNIGAVAAGDGAAFAGVRYRQDDEGQPYPLFVTKRASDGSESWTWAGSVDPEDNSETDRSPKHDATAAIGTDDGGVLVAGVTRYSRAGAVEGLLKFSAEGDLEWRSVAIDDRYGGESGDVDDLLQLGDGGYAVLGDSGSYEDGDVVVTRVSDEGEVVGAASLEGPTEGSDDASAFVRSGTGYTISSHVDGDPDRAQVMQTTDGTSVEWTALLEDPEFDLYAGDVVDAGSGVVVGGNFGQVKQDNGAFLLKLVESDAEGGADGTTPDETTTPESEPDETTTPESEPDENTTEEPSRDESEETTPESPEEPTSDETTADERSDAGAGETTPEETPSETTDEVDEDGDGCPKND</sequence>
<dbReference type="PANTHER" id="PTHR42754:SF1">
    <property type="entry name" value="LIPOPROTEIN"/>
    <property type="match status" value="1"/>
</dbReference>
<protein>
    <submittedName>
        <fullName evidence="2">Uncharacterized protein</fullName>
    </submittedName>
</protein>
<feature type="compositionally biased region" description="Acidic residues" evidence="1">
    <location>
        <begin position="490"/>
        <end position="507"/>
    </location>
</feature>
<feature type="compositionally biased region" description="Acidic residues" evidence="1">
    <location>
        <begin position="459"/>
        <end position="477"/>
    </location>
</feature>
<dbReference type="PROSITE" id="PS51318">
    <property type="entry name" value="TAT"/>
    <property type="match status" value="1"/>
</dbReference>
<feature type="compositionally biased region" description="Acidic residues" evidence="1">
    <location>
        <begin position="435"/>
        <end position="452"/>
    </location>
</feature>
<dbReference type="InterPro" id="IPR006311">
    <property type="entry name" value="TAT_signal"/>
</dbReference>
<dbReference type="AlphaFoldDB" id="A0ABD5P9G2"/>
<accession>A0ABD5P9G2</accession>
<feature type="compositionally biased region" description="Basic and acidic residues" evidence="1">
    <location>
        <begin position="218"/>
        <end position="227"/>
    </location>
</feature>
<feature type="region of interest" description="Disordered" evidence="1">
    <location>
        <begin position="203"/>
        <end position="230"/>
    </location>
</feature>
<dbReference type="PANTHER" id="PTHR42754">
    <property type="entry name" value="ENDOGLUCANASE"/>
    <property type="match status" value="1"/>
</dbReference>
<proteinExistence type="predicted"/>
<evidence type="ECO:0000256" key="1">
    <source>
        <dbReference type="SAM" id="MobiDB-lite"/>
    </source>
</evidence>
<evidence type="ECO:0000313" key="2">
    <source>
        <dbReference type="EMBL" id="MFC4357355.1"/>
    </source>
</evidence>
<organism evidence="2 3">
    <name type="scientific">Halobium salinum</name>
    <dbReference type="NCBI Taxonomy" id="1364940"/>
    <lineage>
        <taxon>Archaea</taxon>
        <taxon>Methanobacteriati</taxon>
        <taxon>Methanobacteriota</taxon>
        <taxon>Stenosarchaea group</taxon>
        <taxon>Halobacteria</taxon>
        <taxon>Halobacteriales</taxon>
        <taxon>Haloferacaceae</taxon>
        <taxon>Halobium</taxon>
    </lineage>
</organism>
<evidence type="ECO:0000313" key="3">
    <source>
        <dbReference type="Proteomes" id="UP001595921"/>
    </source>
</evidence>
<name>A0ABD5P9G2_9EURY</name>
<feature type="compositionally biased region" description="Low complexity" evidence="1">
    <location>
        <begin position="425"/>
        <end position="434"/>
    </location>
</feature>
<dbReference type="RefSeq" id="WP_267622347.1">
    <property type="nucleotide sequence ID" value="NZ_JAODIW010000006.1"/>
</dbReference>
<feature type="region of interest" description="Disordered" evidence="1">
    <location>
        <begin position="418"/>
        <end position="513"/>
    </location>
</feature>
<gene>
    <name evidence="2" type="ORF">ACFO0N_05255</name>
</gene>
<keyword evidence="3" id="KW-1185">Reference proteome</keyword>